<accession>A0A6C0H4W8</accession>
<feature type="region of interest" description="Disordered" evidence="1">
    <location>
        <begin position="42"/>
        <end position="88"/>
    </location>
</feature>
<organism evidence="2">
    <name type="scientific">viral metagenome</name>
    <dbReference type="NCBI Taxonomy" id="1070528"/>
    <lineage>
        <taxon>unclassified sequences</taxon>
        <taxon>metagenomes</taxon>
        <taxon>organismal metagenomes</taxon>
    </lineage>
</organism>
<proteinExistence type="predicted"/>
<dbReference type="EMBL" id="MN739862">
    <property type="protein sequence ID" value="QHT75063.1"/>
    <property type="molecule type" value="Genomic_DNA"/>
</dbReference>
<sequence>MSNFDINDEIDKLIEKTCVKLKTQMKSLIARSEKQAIKQYIASQKDTSKSTKNVKNTKASSKKPTQTRRSTLRREDEYATSGSESGSD</sequence>
<reference evidence="2" key="1">
    <citation type="journal article" date="2020" name="Nature">
        <title>Giant virus diversity and host interactions through global metagenomics.</title>
        <authorList>
            <person name="Schulz F."/>
            <person name="Roux S."/>
            <person name="Paez-Espino D."/>
            <person name="Jungbluth S."/>
            <person name="Walsh D.A."/>
            <person name="Denef V.J."/>
            <person name="McMahon K.D."/>
            <person name="Konstantinidis K.T."/>
            <person name="Eloe-Fadrosh E.A."/>
            <person name="Kyrpides N.C."/>
            <person name="Woyke T."/>
        </authorList>
    </citation>
    <scope>NUCLEOTIDE SEQUENCE</scope>
    <source>
        <strain evidence="2">GVMAG-M-3300023179-62</strain>
    </source>
</reference>
<feature type="compositionally biased region" description="Low complexity" evidence="1">
    <location>
        <begin position="50"/>
        <end position="63"/>
    </location>
</feature>
<protein>
    <submittedName>
        <fullName evidence="2">Uncharacterized protein</fullName>
    </submittedName>
</protein>
<evidence type="ECO:0000256" key="1">
    <source>
        <dbReference type="SAM" id="MobiDB-lite"/>
    </source>
</evidence>
<evidence type="ECO:0000313" key="2">
    <source>
        <dbReference type="EMBL" id="QHT75063.1"/>
    </source>
</evidence>
<name>A0A6C0H4W8_9ZZZZ</name>
<dbReference type="AlphaFoldDB" id="A0A6C0H4W8"/>